<reference evidence="3 4" key="1">
    <citation type="submission" date="2019-04" db="EMBL/GenBank/DDBJ databases">
        <title>Sulfurimonas crateris sp. nov. a facultative anaerobic sulfur-oxidizing chemolithautotrophic bacterium isolated from a terrestrial mud vulcano.</title>
        <authorList>
            <person name="Ratnikova N.M."/>
            <person name="Slobodkin A.I."/>
            <person name="Merkel A.Y."/>
            <person name="Novikov A."/>
            <person name="Bonch-Osmolovskaya E.A."/>
            <person name="Slobodkina G.B."/>
        </authorList>
    </citation>
    <scope>NUCLEOTIDE SEQUENCE [LARGE SCALE GENOMIC DNA]</scope>
    <source>
        <strain evidence="3 4">SN118</strain>
    </source>
</reference>
<accession>A0A4U2Z9J4</accession>
<keyword evidence="1" id="KW-0472">Membrane</keyword>
<dbReference type="Proteomes" id="UP000309561">
    <property type="component" value="Unassembled WGS sequence"/>
</dbReference>
<keyword evidence="4" id="KW-1185">Reference proteome</keyword>
<dbReference type="AlphaFoldDB" id="A0A4U2Z9J4"/>
<feature type="transmembrane region" description="Helical" evidence="1">
    <location>
        <begin position="21"/>
        <end position="43"/>
    </location>
</feature>
<dbReference type="InterPro" id="IPR025508">
    <property type="entry name" value="DUF4395"/>
</dbReference>
<dbReference type="OrthoDB" id="5334502at2"/>
<sequence length="148" mass="16821">MSQSEHITKDLFCKNQSRMHAGLLVMLMCAYLFSANVAILYVLVYDFLMRIYMAPHMSPIYLISTFLVKIAGLKREATDENAKEFASHVGLTLLFASLGAELLNETTIAYLLVGFLSIWKIAEATKEFCFACKFYELLKSRNIELESL</sequence>
<comment type="caution">
    <text evidence="3">The sequence shown here is derived from an EMBL/GenBank/DDBJ whole genome shotgun (WGS) entry which is preliminary data.</text>
</comment>
<keyword evidence="1" id="KW-1133">Transmembrane helix</keyword>
<keyword evidence="1" id="KW-0812">Transmembrane</keyword>
<name>A0A4U2Z9J4_9BACT</name>
<protein>
    <submittedName>
        <fullName evidence="3">DUF4395 domain-containing protein</fullName>
    </submittedName>
</protein>
<dbReference type="EMBL" id="SZPX01000001">
    <property type="protein sequence ID" value="TKI71007.1"/>
    <property type="molecule type" value="Genomic_DNA"/>
</dbReference>
<dbReference type="Pfam" id="PF14340">
    <property type="entry name" value="DUF4395"/>
    <property type="match status" value="1"/>
</dbReference>
<organism evidence="3 4">
    <name type="scientific">Sulfurimonas crateris</name>
    <dbReference type="NCBI Taxonomy" id="2574727"/>
    <lineage>
        <taxon>Bacteria</taxon>
        <taxon>Pseudomonadati</taxon>
        <taxon>Campylobacterota</taxon>
        <taxon>Epsilonproteobacteria</taxon>
        <taxon>Campylobacterales</taxon>
        <taxon>Sulfurimonadaceae</taxon>
        <taxon>Sulfurimonas</taxon>
    </lineage>
</organism>
<evidence type="ECO:0000259" key="2">
    <source>
        <dbReference type="Pfam" id="PF14340"/>
    </source>
</evidence>
<feature type="domain" description="DUF4395" evidence="2">
    <location>
        <begin position="15"/>
        <end position="139"/>
    </location>
</feature>
<evidence type="ECO:0000256" key="1">
    <source>
        <dbReference type="SAM" id="Phobius"/>
    </source>
</evidence>
<evidence type="ECO:0000313" key="3">
    <source>
        <dbReference type="EMBL" id="TKI71007.1"/>
    </source>
</evidence>
<proteinExistence type="predicted"/>
<dbReference type="RefSeq" id="WP_137011410.1">
    <property type="nucleotide sequence ID" value="NZ_SZPX01000001.1"/>
</dbReference>
<gene>
    <name evidence="3" type="ORF">FCU45_01050</name>
</gene>
<evidence type="ECO:0000313" key="4">
    <source>
        <dbReference type="Proteomes" id="UP000309561"/>
    </source>
</evidence>